<dbReference type="EMBL" id="GBXM01038357">
    <property type="protein sequence ID" value="JAH70220.1"/>
    <property type="molecule type" value="Transcribed_RNA"/>
</dbReference>
<sequence length="57" mass="6131">MDPLVAELFGASSGLKSGSQGLCSGSGNGFWNGLQKSIFEERQKSKESISQEHKTQQ</sequence>
<name>A0A0E9UYC8_ANGAN</name>
<dbReference type="AlphaFoldDB" id="A0A0E9UYC8"/>
<protein>
    <submittedName>
        <fullName evidence="1">Uncharacterized protein</fullName>
    </submittedName>
</protein>
<proteinExistence type="predicted"/>
<evidence type="ECO:0000313" key="1">
    <source>
        <dbReference type="EMBL" id="JAH70220.1"/>
    </source>
</evidence>
<reference evidence="1" key="1">
    <citation type="submission" date="2014-11" db="EMBL/GenBank/DDBJ databases">
        <authorList>
            <person name="Amaro Gonzalez C."/>
        </authorList>
    </citation>
    <scope>NUCLEOTIDE SEQUENCE</scope>
</reference>
<reference evidence="1" key="2">
    <citation type="journal article" date="2015" name="Fish Shellfish Immunol.">
        <title>Early steps in the European eel (Anguilla anguilla)-Vibrio vulnificus interaction in the gills: Role of the RtxA13 toxin.</title>
        <authorList>
            <person name="Callol A."/>
            <person name="Pajuelo D."/>
            <person name="Ebbesson L."/>
            <person name="Teles M."/>
            <person name="MacKenzie S."/>
            <person name="Amaro C."/>
        </authorList>
    </citation>
    <scope>NUCLEOTIDE SEQUENCE</scope>
</reference>
<organism evidence="1">
    <name type="scientific">Anguilla anguilla</name>
    <name type="common">European freshwater eel</name>
    <name type="synonym">Muraena anguilla</name>
    <dbReference type="NCBI Taxonomy" id="7936"/>
    <lineage>
        <taxon>Eukaryota</taxon>
        <taxon>Metazoa</taxon>
        <taxon>Chordata</taxon>
        <taxon>Craniata</taxon>
        <taxon>Vertebrata</taxon>
        <taxon>Euteleostomi</taxon>
        <taxon>Actinopterygii</taxon>
        <taxon>Neopterygii</taxon>
        <taxon>Teleostei</taxon>
        <taxon>Anguilliformes</taxon>
        <taxon>Anguillidae</taxon>
        <taxon>Anguilla</taxon>
    </lineage>
</organism>
<accession>A0A0E9UYC8</accession>